<evidence type="ECO:0000313" key="2">
    <source>
        <dbReference type="Proteomes" id="UP000186804"/>
    </source>
</evidence>
<organism evidence="1 2">
    <name type="scientific">Cryptosporidium andersoni</name>
    <dbReference type="NCBI Taxonomy" id="117008"/>
    <lineage>
        <taxon>Eukaryota</taxon>
        <taxon>Sar</taxon>
        <taxon>Alveolata</taxon>
        <taxon>Apicomplexa</taxon>
        <taxon>Conoidasida</taxon>
        <taxon>Coccidia</taxon>
        <taxon>Eucoccidiorida</taxon>
        <taxon>Eimeriorina</taxon>
        <taxon>Cryptosporidiidae</taxon>
        <taxon>Cryptosporidium</taxon>
    </lineage>
</organism>
<keyword evidence="2" id="KW-1185">Reference proteome</keyword>
<dbReference type="OrthoDB" id="10311828at2759"/>
<comment type="caution">
    <text evidence="1">The sequence shown here is derived from an EMBL/GenBank/DDBJ whole genome shotgun (WGS) entry which is preliminary data.</text>
</comment>
<proteinExistence type="predicted"/>
<dbReference type="VEuPathDB" id="CryptoDB:cand_014390"/>
<name>A0A1J4MU71_9CRYT</name>
<protein>
    <submittedName>
        <fullName evidence="1">Uncharacterized protein</fullName>
    </submittedName>
</protein>
<dbReference type="RefSeq" id="XP_067069469.1">
    <property type="nucleotide sequence ID" value="XM_067211674.1"/>
</dbReference>
<gene>
    <name evidence="1" type="ORF">cand_014390</name>
</gene>
<evidence type="ECO:0000313" key="1">
    <source>
        <dbReference type="EMBL" id="OII77623.1"/>
    </source>
</evidence>
<dbReference type="AlphaFoldDB" id="A0A1J4MU71"/>
<sequence>MEKLQSLKSEIKKISNSSQSVICDLQSLKKHIKQAISSEQYDILIFESIVVLYSMGQRKIIRLCLEDLEEITIIKLLKLIEDIPPLGVSNISQESSNRNVWLNECLWYLATRYRNTTSIHEICKDLNIDMMLDENNENSLFLKLRGMIKISQSVMENSLKNLDSVTNEN</sequence>
<accession>A0A1J4MU71</accession>
<dbReference type="GeneID" id="92365624"/>
<reference evidence="1 2" key="1">
    <citation type="submission" date="2016-10" db="EMBL/GenBank/DDBJ databases">
        <title>Reductive evolution of mitochondrial metabolism and differential evolution of invasion-related proteins in Cryptosporidium.</title>
        <authorList>
            <person name="Liu S."/>
            <person name="Roellig D.M."/>
            <person name="Guo Y."/>
            <person name="Li N."/>
            <person name="Frace M.A."/>
            <person name="Tang K."/>
            <person name="Zhang L."/>
            <person name="Feng Y."/>
            <person name="Xiao L."/>
        </authorList>
    </citation>
    <scope>NUCLEOTIDE SEQUENCE [LARGE SCALE GENOMIC DNA]</scope>
    <source>
        <strain evidence="1">30847</strain>
    </source>
</reference>
<dbReference type="EMBL" id="LRBS01000031">
    <property type="protein sequence ID" value="OII77623.1"/>
    <property type="molecule type" value="Genomic_DNA"/>
</dbReference>
<dbReference type="Proteomes" id="UP000186804">
    <property type="component" value="Unassembled WGS sequence"/>
</dbReference>